<reference evidence="1" key="1">
    <citation type="submission" date="2023-04" db="EMBL/GenBank/DDBJ databases">
        <title>A chromosome-level genome assembly of the parasitoid wasp Eretmocerus hayati.</title>
        <authorList>
            <person name="Zhong Y."/>
            <person name="Liu S."/>
            <person name="Liu Y."/>
        </authorList>
    </citation>
    <scope>NUCLEOTIDE SEQUENCE</scope>
    <source>
        <strain evidence="1">ZJU_SS_LIU_2023</strain>
    </source>
</reference>
<protein>
    <submittedName>
        <fullName evidence="1">Uncharacterized protein</fullName>
    </submittedName>
</protein>
<comment type="caution">
    <text evidence="1">The sequence shown here is derived from an EMBL/GenBank/DDBJ whole genome shotgun (WGS) entry which is preliminary data.</text>
</comment>
<gene>
    <name evidence="1" type="ORF">QAD02_018590</name>
</gene>
<evidence type="ECO:0000313" key="1">
    <source>
        <dbReference type="EMBL" id="KAJ8682798.1"/>
    </source>
</evidence>
<organism evidence="1 2">
    <name type="scientific">Eretmocerus hayati</name>
    <dbReference type="NCBI Taxonomy" id="131215"/>
    <lineage>
        <taxon>Eukaryota</taxon>
        <taxon>Metazoa</taxon>
        <taxon>Ecdysozoa</taxon>
        <taxon>Arthropoda</taxon>
        <taxon>Hexapoda</taxon>
        <taxon>Insecta</taxon>
        <taxon>Pterygota</taxon>
        <taxon>Neoptera</taxon>
        <taxon>Endopterygota</taxon>
        <taxon>Hymenoptera</taxon>
        <taxon>Apocrita</taxon>
        <taxon>Proctotrupomorpha</taxon>
        <taxon>Chalcidoidea</taxon>
        <taxon>Aphelinidae</taxon>
        <taxon>Aphelininae</taxon>
        <taxon>Eretmocerus</taxon>
    </lineage>
</organism>
<dbReference type="Proteomes" id="UP001239111">
    <property type="component" value="Chromosome 1"/>
</dbReference>
<name>A0ACC2PID5_9HYME</name>
<sequence length="136" mass="15460">MTRSRRNDGNEGAKDHSKRQKTELVARYNIPTSNSFDLLASQNKMDTNGTDERDNTKMATKKIEPPPIVITSIDADHESLVAVIESIITGTVHSTYSKEGTKLLSRQRRGLQENHRHPGSRWESYLLYIHTPSRKT</sequence>
<accession>A0ACC2PID5</accession>
<keyword evidence="2" id="KW-1185">Reference proteome</keyword>
<evidence type="ECO:0000313" key="2">
    <source>
        <dbReference type="Proteomes" id="UP001239111"/>
    </source>
</evidence>
<dbReference type="EMBL" id="CM056741">
    <property type="protein sequence ID" value="KAJ8682798.1"/>
    <property type="molecule type" value="Genomic_DNA"/>
</dbReference>
<proteinExistence type="predicted"/>